<dbReference type="Proteomes" id="UP001200034">
    <property type="component" value="Unassembled WGS sequence"/>
</dbReference>
<feature type="region of interest" description="Disordered" evidence="1">
    <location>
        <begin position="52"/>
        <end position="101"/>
    </location>
</feature>
<sequence>MLVSQVLRLPWLLFLALALVNAQAQQTSISVQSGTICNPPYVSQNGVCVEPVTPSTPVETETDPTEPVTPNTPDEETTQTTLPSVSDETTSTTSPRPSSAPIRVCPPGTVLANGNCRLVHCARGVYSNGRCVIPRCPKNTAWTGVKCAAPEPVELAPIHIEKQIVDKAYKVLHNKQELLVNASLILPQREDDYEDEDYSDEATDVPENTSSRCCTVIAPRICRNQNEDNRWQCYNRRQPLCGSVCNTSKVVLKAPQATTWIDDTNVMLLMPPHPCIAQNNCNTVTDRYDCSGCASGLMTSCSSYCYSYHCNGPKCSFYDQLQFCSSPEFSNCSLCRPENGWEP</sequence>
<accession>A0AAD4JVT6</accession>
<evidence type="ECO:0000256" key="2">
    <source>
        <dbReference type="SAM" id="SignalP"/>
    </source>
</evidence>
<evidence type="ECO:0000313" key="4">
    <source>
        <dbReference type="Proteomes" id="UP001200034"/>
    </source>
</evidence>
<feature type="compositionally biased region" description="Polar residues" evidence="1">
    <location>
        <begin position="79"/>
        <end position="88"/>
    </location>
</feature>
<name>A0AAD4JVT6_9MUSC</name>
<feature type="non-terminal residue" evidence="3">
    <location>
        <position position="1"/>
    </location>
</feature>
<dbReference type="AlphaFoldDB" id="A0AAD4JVT6"/>
<proteinExistence type="predicted"/>
<protein>
    <submittedName>
        <fullName evidence="3">Uncharacterized protein</fullName>
    </submittedName>
</protein>
<comment type="caution">
    <text evidence="3">The sequence shown here is derived from an EMBL/GenBank/DDBJ whole genome shotgun (WGS) entry which is preliminary data.</text>
</comment>
<gene>
    <name evidence="3" type="ORF">KR093_009039</name>
</gene>
<feature type="chain" id="PRO_5041945291" evidence="2">
    <location>
        <begin position="25"/>
        <end position="343"/>
    </location>
</feature>
<evidence type="ECO:0000313" key="3">
    <source>
        <dbReference type="EMBL" id="KAH8359825.1"/>
    </source>
</evidence>
<feature type="compositionally biased region" description="Low complexity" evidence="1">
    <location>
        <begin position="89"/>
        <end position="99"/>
    </location>
</feature>
<reference evidence="3" key="1">
    <citation type="journal article" date="2021" name="Mol. Ecol. Resour.">
        <title>Phylogenomic analyses of the genus Drosophila reveals genomic signals of climate adaptation.</title>
        <authorList>
            <person name="Li F."/>
            <person name="Rane R.V."/>
            <person name="Luria V."/>
            <person name="Xiong Z."/>
            <person name="Chen J."/>
            <person name="Li Z."/>
            <person name="Catullo R.A."/>
            <person name="Griffin P.C."/>
            <person name="Schiffer M."/>
            <person name="Pearce S."/>
            <person name="Lee S.F."/>
            <person name="McElroy K."/>
            <person name="Stocker A."/>
            <person name="Shirriffs J."/>
            <person name="Cockerell F."/>
            <person name="Coppin C."/>
            <person name="Sgro C.M."/>
            <person name="Karger A."/>
            <person name="Cain J.W."/>
            <person name="Weber J.A."/>
            <person name="Santpere G."/>
            <person name="Kirschner M.W."/>
            <person name="Hoffmann A.A."/>
            <person name="Oakeshott J.G."/>
            <person name="Zhang G."/>
        </authorList>
    </citation>
    <scope>NUCLEOTIDE SEQUENCE</scope>
    <source>
        <strain evidence="3">BGI-SZ-2011g</strain>
    </source>
</reference>
<feature type="compositionally biased region" description="Low complexity" evidence="1">
    <location>
        <begin position="52"/>
        <end position="72"/>
    </location>
</feature>
<dbReference type="EMBL" id="JAJJHW010003409">
    <property type="protein sequence ID" value="KAH8359825.1"/>
    <property type="molecule type" value="Genomic_DNA"/>
</dbReference>
<evidence type="ECO:0000256" key="1">
    <source>
        <dbReference type="SAM" id="MobiDB-lite"/>
    </source>
</evidence>
<organism evidence="3 4">
    <name type="scientific">Drosophila rubida</name>
    <dbReference type="NCBI Taxonomy" id="30044"/>
    <lineage>
        <taxon>Eukaryota</taxon>
        <taxon>Metazoa</taxon>
        <taxon>Ecdysozoa</taxon>
        <taxon>Arthropoda</taxon>
        <taxon>Hexapoda</taxon>
        <taxon>Insecta</taxon>
        <taxon>Pterygota</taxon>
        <taxon>Neoptera</taxon>
        <taxon>Endopterygota</taxon>
        <taxon>Diptera</taxon>
        <taxon>Brachycera</taxon>
        <taxon>Muscomorpha</taxon>
        <taxon>Ephydroidea</taxon>
        <taxon>Drosophilidae</taxon>
        <taxon>Drosophila</taxon>
    </lineage>
</organism>
<feature type="signal peptide" evidence="2">
    <location>
        <begin position="1"/>
        <end position="24"/>
    </location>
</feature>
<keyword evidence="4" id="KW-1185">Reference proteome</keyword>
<keyword evidence="2" id="KW-0732">Signal</keyword>